<dbReference type="CDD" id="cd00914">
    <property type="entry name" value="PCD_DCoH_subfamily_b"/>
    <property type="match status" value="1"/>
</dbReference>
<name>A0A6L5Z743_9RHOB</name>
<keyword evidence="3 4" id="KW-0456">Lyase</keyword>
<dbReference type="RefSeq" id="WP_154449381.1">
    <property type="nucleotide sequence ID" value="NZ_WIND01000030.1"/>
</dbReference>
<evidence type="ECO:0000256" key="3">
    <source>
        <dbReference type="ARBA" id="ARBA00023239"/>
    </source>
</evidence>
<comment type="similarity">
    <text evidence="2 4">Belongs to the pterin-4-alpha-carbinolamine dehydratase family.</text>
</comment>
<dbReference type="InterPro" id="IPR001533">
    <property type="entry name" value="Pterin_deHydtase"/>
</dbReference>
<accession>A0A6L5Z743</accession>
<dbReference type="AlphaFoldDB" id="A0A6L5Z743"/>
<evidence type="ECO:0000313" key="5">
    <source>
        <dbReference type="EMBL" id="MSU91950.1"/>
    </source>
</evidence>
<dbReference type="PANTHER" id="PTHR12599:SF0">
    <property type="entry name" value="PTERIN-4-ALPHA-CARBINOLAMINE DEHYDRATASE"/>
    <property type="match status" value="1"/>
</dbReference>
<dbReference type="InterPro" id="IPR036428">
    <property type="entry name" value="PCD_sf"/>
</dbReference>
<proteinExistence type="inferred from homology"/>
<dbReference type="Pfam" id="PF01329">
    <property type="entry name" value="Pterin_4a"/>
    <property type="match status" value="1"/>
</dbReference>
<keyword evidence="6" id="KW-1185">Reference proteome</keyword>
<evidence type="ECO:0000256" key="1">
    <source>
        <dbReference type="ARBA" id="ARBA00001554"/>
    </source>
</evidence>
<dbReference type="HAMAP" id="MF_00434">
    <property type="entry name" value="Pterin_4_alpha"/>
    <property type="match status" value="1"/>
</dbReference>
<evidence type="ECO:0000256" key="2">
    <source>
        <dbReference type="ARBA" id="ARBA00006472"/>
    </source>
</evidence>
<dbReference type="PANTHER" id="PTHR12599">
    <property type="entry name" value="PTERIN-4-ALPHA-CARBINOLAMINE DEHYDRATASE"/>
    <property type="match status" value="1"/>
</dbReference>
<dbReference type="Proteomes" id="UP000474957">
    <property type="component" value="Unassembled WGS sequence"/>
</dbReference>
<dbReference type="EC" id="4.2.1.96" evidence="4"/>
<dbReference type="GO" id="GO:0008124">
    <property type="term" value="F:4-alpha-hydroxytetrahydrobiopterin dehydratase activity"/>
    <property type="evidence" value="ECO:0007669"/>
    <property type="project" value="UniProtKB-UniRule"/>
</dbReference>
<reference evidence="5 6" key="1">
    <citation type="submission" date="2019-10" db="EMBL/GenBank/DDBJ databases">
        <title>Cognatihalovulum marinum gen. nov. sp. nov., a new member of the family Rhodobacteraceae isolated from deep seawater of the Northwest Indian Ocean.</title>
        <authorList>
            <person name="Ruan C."/>
            <person name="Wang J."/>
            <person name="Zheng X."/>
            <person name="Song L."/>
            <person name="Zhu Y."/>
            <person name="Huang Y."/>
            <person name="Lu Z."/>
            <person name="Du W."/>
            <person name="Huang L."/>
            <person name="Dai X."/>
        </authorList>
    </citation>
    <scope>NUCLEOTIDE SEQUENCE [LARGE SCALE GENOMIC DNA]</scope>
    <source>
        <strain evidence="5 6">2CG4</strain>
    </source>
</reference>
<dbReference type="NCBIfam" id="NF002018">
    <property type="entry name" value="PRK00823.1-3"/>
    <property type="match status" value="1"/>
</dbReference>
<dbReference type="EMBL" id="WIND01000030">
    <property type="protein sequence ID" value="MSU91950.1"/>
    <property type="molecule type" value="Genomic_DNA"/>
</dbReference>
<evidence type="ECO:0000256" key="4">
    <source>
        <dbReference type="HAMAP-Rule" id="MF_00434"/>
    </source>
</evidence>
<comment type="catalytic activity">
    <reaction evidence="1 4">
        <text>(4aS,6R)-4a-hydroxy-L-erythro-5,6,7,8-tetrahydrobiopterin = (6R)-L-erythro-6,7-dihydrobiopterin + H2O</text>
        <dbReference type="Rhea" id="RHEA:11920"/>
        <dbReference type="ChEBI" id="CHEBI:15377"/>
        <dbReference type="ChEBI" id="CHEBI:15642"/>
        <dbReference type="ChEBI" id="CHEBI:43120"/>
        <dbReference type="EC" id="4.2.1.96"/>
    </reaction>
</comment>
<dbReference type="SUPFAM" id="SSF55248">
    <property type="entry name" value="PCD-like"/>
    <property type="match status" value="1"/>
</dbReference>
<protein>
    <recommendedName>
        <fullName evidence="4">Putative pterin-4-alpha-carbinolamine dehydratase</fullName>
        <shortName evidence="4">PHS</shortName>
        <ecNumber evidence="4">4.2.1.96</ecNumber>
    </recommendedName>
    <alternativeName>
        <fullName evidence="4">4-alpha-hydroxy-tetrahydropterin dehydratase</fullName>
    </alternativeName>
    <alternativeName>
        <fullName evidence="4">Pterin carbinolamine dehydratase</fullName>
        <shortName evidence="4">PCD</shortName>
    </alternativeName>
</protein>
<comment type="caution">
    <text evidence="5">The sequence shown here is derived from an EMBL/GenBank/DDBJ whole genome shotgun (WGS) entry which is preliminary data.</text>
</comment>
<evidence type="ECO:0000313" key="6">
    <source>
        <dbReference type="Proteomes" id="UP000474957"/>
    </source>
</evidence>
<dbReference type="GO" id="GO:0006729">
    <property type="term" value="P:tetrahydrobiopterin biosynthetic process"/>
    <property type="evidence" value="ECO:0007669"/>
    <property type="project" value="InterPro"/>
</dbReference>
<organism evidence="5 6">
    <name type="scientific">Halovulum marinum</name>
    <dbReference type="NCBI Taxonomy" id="2662447"/>
    <lineage>
        <taxon>Bacteria</taxon>
        <taxon>Pseudomonadati</taxon>
        <taxon>Pseudomonadota</taxon>
        <taxon>Alphaproteobacteria</taxon>
        <taxon>Rhodobacterales</taxon>
        <taxon>Paracoccaceae</taxon>
        <taxon>Halovulum</taxon>
    </lineage>
</organism>
<gene>
    <name evidence="5" type="ORF">GE300_20555</name>
</gene>
<dbReference type="Gene3D" id="3.30.1360.20">
    <property type="entry name" value="Transcriptional coactivator/pterin dehydratase"/>
    <property type="match status" value="1"/>
</dbReference>
<sequence length="98" mass="10922">MPNPMTDAERRAQLDPLLASGWTLVEDRDAIRKEFRFKDFAAAFGWMTSIAIEADKANHHPEWSNVYNRVTVVLTSHDANGLTARDVALAHAMDARAG</sequence>